<dbReference type="EMBL" id="MT345684">
    <property type="protein sequence ID" value="QJI53386.1"/>
    <property type="molecule type" value="Genomic_DNA"/>
</dbReference>
<proteinExistence type="predicted"/>
<dbReference type="Proteomes" id="UP000503037">
    <property type="component" value="Segment"/>
</dbReference>
<dbReference type="Gene3D" id="1.10.287.1080">
    <property type="entry name" value="MazG-like"/>
    <property type="match status" value="1"/>
</dbReference>
<accession>A0A6M3YTI9</accession>
<protein>
    <submittedName>
        <fullName evidence="1">MazG</fullName>
    </submittedName>
</protein>
<reference evidence="2" key="1">
    <citation type="submission" date="2020-04" db="EMBL/GenBank/DDBJ databases">
        <authorList>
            <person name="Ma R."/>
            <person name="Lai J."/>
            <person name="Yang Y."/>
            <person name="Jiao N."/>
            <person name="Zhang R."/>
        </authorList>
    </citation>
    <scope>NUCLEOTIDE SEQUENCE [LARGE SCALE GENOMIC DNA]</scope>
</reference>
<evidence type="ECO:0000313" key="1">
    <source>
        <dbReference type="EMBL" id="QJI53386.1"/>
    </source>
</evidence>
<gene>
    <name evidence="1" type="ORF">vBAcoSR7M_64</name>
</gene>
<sequence length="145" mass="16597">MSELKTFKIPMDEATVERIQDQTISVVSKQNQGKAPQYTQFVDDLFKHMGNQEECLIHAAIGVAGEGGEILDCAKRQFIYGKDLDVENLIEELGDIRFYYQQMLNMLGLNDQDIRAANMVKLMKRYPEGKYSDFHANARLDKGEE</sequence>
<evidence type="ECO:0000313" key="2">
    <source>
        <dbReference type="Proteomes" id="UP000503037"/>
    </source>
</evidence>
<keyword evidence="2" id="KW-1185">Reference proteome</keyword>
<dbReference type="SUPFAM" id="SSF101386">
    <property type="entry name" value="all-alpha NTP pyrophosphatases"/>
    <property type="match status" value="1"/>
</dbReference>
<organism evidence="1 2">
    <name type="scientific">Alteromonas phage vB_AcoS-R7M</name>
    <dbReference type="NCBI Taxonomy" id="2729541"/>
    <lineage>
        <taxon>Viruses</taxon>
        <taxon>Duplodnaviria</taxon>
        <taxon>Heunggongvirae</taxon>
        <taxon>Uroviricota</taxon>
        <taxon>Caudoviricetes</taxon>
        <taxon>Queuovirinae</taxon>
        <taxon>Amoyvirus</taxon>
        <taxon>Amoyvirus R7M</taxon>
    </lineage>
</organism>
<name>A0A6M3YTI9_9CAUD</name>